<dbReference type="InterPro" id="IPR051609">
    <property type="entry name" value="NmrA/Isoflavone_reductase-like"/>
</dbReference>
<evidence type="ECO:0000256" key="1">
    <source>
        <dbReference type="ARBA" id="ARBA00005725"/>
    </source>
</evidence>
<evidence type="ECO:0000256" key="3">
    <source>
        <dbReference type="ARBA" id="ARBA00023002"/>
    </source>
</evidence>
<dbReference type="InterPro" id="IPR036291">
    <property type="entry name" value="NAD(P)-bd_dom_sf"/>
</dbReference>
<protein>
    <submittedName>
        <fullName evidence="5">Oxidoreductase BOA1</fullName>
    </submittedName>
</protein>
<proteinExistence type="inferred from homology"/>
<dbReference type="Pfam" id="PF13460">
    <property type="entry name" value="NAD_binding_10"/>
    <property type="match status" value="1"/>
</dbReference>
<reference evidence="6" key="2">
    <citation type="journal article" date="2019" name="Mol. Plant Microbe Interact.">
        <title>Genome sequence resources for four phytopathogenic fungi from the Colletotrichum orbiculare species complex.</title>
        <authorList>
            <person name="Gan P."/>
            <person name="Tsushima A."/>
            <person name="Narusaka M."/>
            <person name="Narusaka Y."/>
            <person name="Takano Y."/>
            <person name="Kubo Y."/>
            <person name="Shirasu K."/>
        </authorList>
    </citation>
    <scope>GENOME REANNOTATION</scope>
    <source>
        <strain evidence="6">104-T / ATCC 96160 / CBS 514.97 / LARS 414 / MAFF 240422</strain>
    </source>
</reference>
<evidence type="ECO:0000313" key="5">
    <source>
        <dbReference type="EMBL" id="TDZ26008.1"/>
    </source>
</evidence>
<evidence type="ECO:0000259" key="4">
    <source>
        <dbReference type="Pfam" id="PF13460"/>
    </source>
</evidence>
<keyword evidence="6" id="KW-1185">Reference proteome</keyword>
<feature type="domain" description="NAD(P)-binding" evidence="4">
    <location>
        <begin position="7"/>
        <end position="141"/>
    </location>
</feature>
<dbReference type="GO" id="GO:0016491">
    <property type="term" value="F:oxidoreductase activity"/>
    <property type="evidence" value="ECO:0007669"/>
    <property type="project" value="UniProtKB-KW"/>
</dbReference>
<dbReference type="Gene3D" id="3.40.50.720">
    <property type="entry name" value="NAD(P)-binding Rossmann-like Domain"/>
    <property type="match status" value="1"/>
</dbReference>
<dbReference type="PANTHER" id="PTHR47706:SF5">
    <property type="entry name" value="ISOFLAVONE REDUCTASE"/>
    <property type="match status" value="1"/>
</dbReference>
<accession>A0A484G7B8</accession>
<evidence type="ECO:0000313" key="6">
    <source>
        <dbReference type="Proteomes" id="UP000014480"/>
    </source>
</evidence>
<dbReference type="Proteomes" id="UP000014480">
    <property type="component" value="Unassembled WGS sequence"/>
</dbReference>
<reference evidence="6" key="1">
    <citation type="journal article" date="2013" name="New Phytol.">
        <title>Comparative genomic and transcriptomic analyses reveal the hemibiotrophic stage shift of Colletotrichum fungi.</title>
        <authorList>
            <person name="Gan P."/>
            <person name="Ikeda K."/>
            <person name="Irieda H."/>
            <person name="Narusaka M."/>
            <person name="O'Connell R.J."/>
            <person name="Narusaka Y."/>
            <person name="Takano Y."/>
            <person name="Kubo Y."/>
            <person name="Shirasu K."/>
        </authorList>
    </citation>
    <scope>NUCLEOTIDE SEQUENCE [LARGE SCALE GENOMIC DNA]</scope>
    <source>
        <strain evidence="6">104-T / ATCC 96160 / CBS 514.97 / LARS 414 / MAFF 240422</strain>
    </source>
</reference>
<sequence>MRIAVAGGFAALLTHHISQTAHAVLVLSRKPRTEFEQRFECQAAVVDYDDEENLRFALQGVDLVISTIRGEEQIALIKAARSARVRLFVPAEFSGCLYQRPESSDHPLNYGSSEAMELKEHYASSKTRRMDYTVFSCGILYERFALGSLSENGMGARECIRDQGSYLVDVGNVTADIDETNGSGRRVQVSMMSVNDVAQFVAAAVDLGPGGWPRDFKMRGDRTSVRDIVGKCSSLRGVAITLRTRKHYRLQNELTQYEQRHNWTQWWNVQRLMATVDGRCDFQQANLNAAVDLEPEIFVDWLTRSWTE</sequence>
<name>A0A484G7B8_COLOR</name>
<keyword evidence="2" id="KW-0521">NADP</keyword>
<dbReference type="InterPro" id="IPR016040">
    <property type="entry name" value="NAD(P)-bd_dom"/>
</dbReference>
<evidence type="ECO:0000256" key="2">
    <source>
        <dbReference type="ARBA" id="ARBA00022857"/>
    </source>
</evidence>
<gene>
    <name evidence="5" type="primary">BOA1-3</name>
    <name evidence="5" type="ORF">Cob_v000228</name>
</gene>
<dbReference type="AlphaFoldDB" id="A0A484G7B8"/>
<dbReference type="EMBL" id="AMCV02000001">
    <property type="protein sequence ID" value="TDZ26008.1"/>
    <property type="molecule type" value="Genomic_DNA"/>
</dbReference>
<dbReference type="OrthoDB" id="419598at2759"/>
<dbReference type="SUPFAM" id="SSF51735">
    <property type="entry name" value="NAD(P)-binding Rossmann-fold domains"/>
    <property type="match status" value="1"/>
</dbReference>
<dbReference type="PANTHER" id="PTHR47706">
    <property type="entry name" value="NMRA-LIKE FAMILY PROTEIN"/>
    <property type="match status" value="1"/>
</dbReference>
<comment type="caution">
    <text evidence="5">The sequence shown here is derived from an EMBL/GenBank/DDBJ whole genome shotgun (WGS) entry which is preliminary data.</text>
</comment>
<comment type="similarity">
    <text evidence="1">Belongs to the NmrA-type oxidoreductase family. Isoflavone reductase subfamily.</text>
</comment>
<keyword evidence="3" id="KW-0560">Oxidoreductase</keyword>
<organism evidence="5 6">
    <name type="scientific">Colletotrichum orbiculare (strain 104-T / ATCC 96160 / CBS 514.97 / LARS 414 / MAFF 240422)</name>
    <name type="common">Cucumber anthracnose fungus</name>
    <name type="synonym">Colletotrichum lagenarium</name>
    <dbReference type="NCBI Taxonomy" id="1213857"/>
    <lineage>
        <taxon>Eukaryota</taxon>
        <taxon>Fungi</taxon>
        <taxon>Dikarya</taxon>
        <taxon>Ascomycota</taxon>
        <taxon>Pezizomycotina</taxon>
        <taxon>Sordariomycetes</taxon>
        <taxon>Hypocreomycetidae</taxon>
        <taxon>Glomerellales</taxon>
        <taxon>Glomerellaceae</taxon>
        <taxon>Colletotrichum</taxon>
        <taxon>Colletotrichum orbiculare species complex</taxon>
    </lineage>
</organism>